<dbReference type="Gene3D" id="2.30.30.320">
    <property type="entry name" value="DUF1653-like domain"/>
    <property type="match status" value="1"/>
</dbReference>
<protein>
    <submittedName>
        <fullName evidence="2">DUF1653 domain-containing protein</fullName>
    </submittedName>
</protein>
<feature type="domain" description="DUF1653" evidence="1">
    <location>
        <begin position="7"/>
        <end position="67"/>
    </location>
</feature>
<evidence type="ECO:0000313" key="2">
    <source>
        <dbReference type="EMBL" id="MDW5598730.1"/>
    </source>
</evidence>
<evidence type="ECO:0000313" key="3">
    <source>
        <dbReference type="Proteomes" id="UP001284601"/>
    </source>
</evidence>
<proteinExistence type="predicted"/>
<keyword evidence="3" id="KW-1185">Reference proteome</keyword>
<sequence>MSLPEPGLYRHFKGNDYELLHVARHSETEELMAVYRPLARPESIWVRPLDMFTELVERPEGTVPRFRPLS</sequence>
<accession>A0ABU4I208</accession>
<dbReference type="Proteomes" id="UP001284601">
    <property type="component" value="Unassembled WGS sequence"/>
</dbReference>
<organism evidence="2 3">
    <name type="scientific">Conexibacter stalactiti</name>
    <dbReference type="NCBI Taxonomy" id="1940611"/>
    <lineage>
        <taxon>Bacteria</taxon>
        <taxon>Bacillati</taxon>
        <taxon>Actinomycetota</taxon>
        <taxon>Thermoleophilia</taxon>
        <taxon>Solirubrobacterales</taxon>
        <taxon>Conexibacteraceae</taxon>
        <taxon>Conexibacter</taxon>
    </lineage>
</organism>
<dbReference type="InterPro" id="IPR037135">
    <property type="entry name" value="DUF1653-like_dom_sf"/>
</dbReference>
<dbReference type="EMBL" id="JAWSTH010000172">
    <property type="protein sequence ID" value="MDW5598730.1"/>
    <property type="molecule type" value="Genomic_DNA"/>
</dbReference>
<dbReference type="InterPro" id="IPR023387">
    <property type="entry name" value="DUF1653-like_dom"/>
</dbReference>
<name>A0ABU4I208_9ACTN</name>
<reference evidence="3" key="1">
    <citation type="submission" date="2023-07" db="EMBL/GenBank/DDBJ databases">
        <title>Conexibacter stalactiti sp. nov., isolated from stalactites in a lava cave and emended description of the genus Conexibacter.</title>
        <authorList>
            <person name="Lee S.D."/>
        </authorList>
    </citation>
    <scope>NUCLEOTIDE SEQUENCE [LARGE SCALE GENOMIC DNA]</scope>
    <source>
        <strain evidence="3">KCTC 39840</strain>
    </source>
</reference>
<gene>
    <name evidence="2" type="ORF">R7226_30505</name>
</gene>
<comment type="caution">
    <text evidence="2">The sequence shown here is derived from an EMBL/GenBank/DDBJ whole genome shotgun (WGS) entry which is preliminary data.</text>
</comment>
<dbReference type="RefSeq" id="WP_318601300.1">
    <property type="nucleotide sequence ID" value="NZ_JAWSTH010000172.1"/>
</dbReference>
<evidence type="ECO:0000259" key="1">
    <source>
        <dbReference type="Pfam" id="PF07866"/>
    </source>
</evidence>
<dbReference type="Pfam" id="PF07866">
    <property type="entry name" value="DUF1653"/>
    <property type="match status" value="1"/>
</dbReference>